<evidence type="ECO:0000256" key="1">
    <source>
        <dbReference type="ARBA" id="ARBA00006484"/>
    </source>
</evidence>
<evidence type="ECO:0000256" key="5">
    <source>
        <dbReference type="SAM" id="MobiDB-lite"/>
    </source>
</evidence>
<protein>
    <recommendedName>
        <fullName evidence="6">Ketoreductase domain-containing protein</fullName>
    </recommendedName>
</protein>
<comment type="similarity">
    <text evidence="1 4">Belongs to the short-chain dehydrogenases/reductases (SDR) family.</text>
</comment>
<dbReference type="Proteomes" id="UP001075354">
    <property type="component" value="Chromosome 1"/>
</dbReference>
<comment type="function">
    <text evidence="3">Putative oxidoreductase.</text>
</comment>
<dbReference type="GO" id="GO:0016020">
    <property type="term" value="C:membrane"/>
    <property type="evidence" value="ECO:0007669"/>
    <property type="project" value="TreeGrafter"/>
</dbReference>
<accession>A0AAV7Y543</accession>
<dbReference type="NCBIfam" id="NF004825">
    <property type="entry name" value="PRK06181.1"/>
    <property type="match status" value="1"/>
</dbReference>
<evidence type="ECO:0000256" key="3">
    <source>
        <dbReference type="ARBA" id="ARBA00037096"/>
    </source>
</evidence>
<keyword evidence="8" id="KW-1185">Reference proteome</keyword>
<reference evidence="7" key="1">
    <citation type="submission" date="2022-12" db="EMBL/GenBank/DDBJ databases">
        <title>Chromosome-level genome assembly of the bean flower thrips Megalurothrips usitatus.</title>
        <authorList>
            <person name="Ma L."/>
            <person name="Liu Q."/>
            <person name="Li H."/>
            <person name="Cai W."/>
        </authorList>
    </citation>
    <scope>NUCLEOTIDE SEQUENCE</scope>
    <source>
        <strain evidence="7">Cailab_2022a</strain>
    </source>
</reference>
<feature type="compositionally biased region" description="Polar residues" evidence="5">
    <location>
        <begin position="317"/>
        <end position="329"/>
    </location>
</feature>
<dbReference type="Gene3D" id="3.40.50.720">
    <property type="entry name" value="NAD(P)-binding Rossmann-like Domain"/>
    <property type="match status" value="1"/>
</dbReference>
<name>A0AAV7Y543_9NEOP</name>
<feature type="domain" description="Ketoreductase" evidence="6">
    <location>
        <begin position="46"/>
        <end position="236"/>
    </location>
</feature>
<organism evidence="7 8">
    <name type="scientific">Megalurothrips usitatus</name>
    <name type="common">bean blossom thrips</name>
    <dbReference type="NCBI Taxonomy" id="439358"/>
    <lineage>
        <taxon>Eukaryota</taxon>
        <taxon>Metazoa</taxon>
        <taxon>Ecdysozoa</taxon>
        <taxon>Arthropoda</taxon>
        <taxon>Hexapoda</taxon>
        <taxon>Insecta</taxon>
        <taxon>Pterygota</taxon>
        <taxon>Neoptera</taxon>
        <taxon>Paraneoptera</taxon>
        <taxon>Thysanoptera</taxon>
        <taxon>Terebrantia</taxon>
        <taxon>Thripoidea</taxon>
        <taxon>Thripidae</taxon>
        <taxon>Megalurothrips</taxon>
    </lineage>
</organism>
<dbReference type="Pfam" id="PF00106">
    <property type="entry name" value="adh_short"/>
    <property type="match status" value="1"/>
</dbReference>
<comment type="caution">
    <text evidence="7">The sequence shown here is derived from an EMBL/GenBank/DDBJ whole genome shotgun (WGS) entry which is preliminary data.</text>
</comment>
<dbReference type="PANTHER" id="PTHR44196">
    <property type="entry name" value="DEHYDROGENASE/REDUCTASE SDR FAMILY MEMBER 7B"/>
    <property type="match status" value="1"/>
</dbReference>
<dbReference type="InterPro" id="IPR002347">
    <property type="entry name" value="SDR_fam"/>
</dbReference>
<dbReference type="EMBL" id="JAPTSV010000001">
    <property type="protein sequence ID" value="KAJ1532373.1"/>
    <property type="molecule type" value="Genomic_DNA"/>
</dbReference>
<dbReference type="GO" id="GO:0016491">
    <property type="term" value="F:oxidoreductase activity"/>
    <property type="evidence" value="ECO:0007669"/>
    <property type="project" value="UniProtKB-KW"/>
</dbReference>
<dbReference type="PRINTS" id="PR00081">
    <property type="entry name" value="GDHRDH"/>
</dbReference>
<dbReference type="PRINTS" id="PR00080">
    <property type="entry name" value="SDRFAMILY"/>
</dbReference>
<dbReference type="GO" id="GO:0006629">
    <property type="term" value="P:lipid metabolic process"/>
    <property type="evidence" value="ECO:0007669"/>
    <property type="project" value="UniProtKB-ARBA"/>
</dbReference>
<dbReference type="AlphaFoldDB" id="A0AAV7Y543"/>
<sequence>MIKRMNWQIFLWIISTLCIPVSLPIVTMHLYRRYRLRQLKGQLKGKVVLITGASSGIGEALAHQFFKAGCRVILSARRQKELERVRDDLLRAHATTTPAHQPVVITLDLSDVASIPAAVEKAKSIFGCIDILINNGGMSQRGSVQSTKLEVDMQIMQVNYFGQVALTKAILPLMIQRKTGHIVAVSSIQGRVAIPFRSAYSASKHALQAFCDSMRPEVAQHNVHVTVVSPGYVQTSLSINAVTGSGQKYGVMDDTTAGGYPPEYVAEQVLNGVVLQEKEIILATAGPRFAILLRSLGPDIYFWIMQKRANKMLADAQSKTSSPETSQTKTKLESDDSSKLKTN</sequence>
<dbReference type="InterPro" id="IPR057326">
    <property type="entry name" value="KR_dom"/>
</dbReference>
<evidence type="ECO:0000259" key="6">
    <source>
        <dbReference type="SMART" id="SM00822"/>
    </source>
</evidence>
<dbReference type="InterPro" id="IPR036291">
    <property type="entry name" value="NAD(P)-bd_dom_sf"/>
</dbReference>
<evidence type="ECO:0000313" key="7">
    <source>
        <dbReference type="EMBL" id="KAJ1532373.1"/>
    </source>
</evidence>
<keyword evidence="2" id="KW-0560">Oxidoreductase</keyword>
<dbReference type="SUPFAM" id="SSF51735">
    <property type="entry name" value="NAD(P)-binding Rossmann-fold domains"/>
    <property type="match status" value="1"/>
</dbReference>
<feature type="compositionally biased region" description="Basic and acidic residues" evidence="5">
    <location>
        <begin position="330"/>
        <end position="343"/>
    </location>
</feature>
<dbReference type="CDD" id="cd05332">
    <property type="entry name" value="11beta-HSD1_like_SDR_c"/>
    <property type="match status" value="1"/>
</dbReference>
<evidence type="ECO:0000256" key="4">
    <source>
        <dbReference type="RuleBase" id="RU000363"/>
    </source>
</evidence>
<proteinExistence type="inferred from homology"/>
<dbReference type="SMART" id="SM00822">
    <property type="entry name" value="PKS_KR"/>
    <property type="match status" value="1"/>
</dbReference>
<dbReference type="PANTHER" id="PTHR44196:SF1">
    <property type="entry name" value="DEHYDROGENASE_REDUCTASE SDR FAMILY MEMBER 7B"/>
    <property type="match status" value="1"/>
</dbReference>
<gene>
    <name evidence="7" type="ORF">ONE63_000973</name>
</gene>
<dbReference type="InterPro" id="IPR020904">
    <property type="entry name" value="Sc_DH/Rdtase_CS"/>
</dbReference>
<feature type="region of interest" description="Disordered" evidence="5">
    <location>
        <begin position="314"/>
        <end position="343"/>
    </location>
</feature>
<evidence type="ECO:0000256" key="2">
    <source>
        <dbReference type="ARBA" id="ARBA00023002"/>
    </source>
</evidence>
<evidence type="ECO:0000313" key="8">
    <source>
        <dbReference type="Proteomes" id="UP001075354"/>
    </source>
</evidence>
<dbReference type="PROSITE" id="PS00061">
    <property type="entry name" value="ADH_SHORT"/>
    <property type="match status" value="1"/>
</dbReference>